<evidence type="ECO:0000256" key="2">
    <source>
        <dbReference type="SAM" id="MobiDB-lite"/>
    </source>
</evidence>
<comment type="caution">
    <text evidence="4">The sequence shown here is derived from an EMBL/GenBank/DDBJ whole genome shotgun (WGS) entry which is preliminary data.</text>
</comment>
<evidence type="ECO:0000259" key="3">
    <source>
        <dbReference type="PROSITE" id="PS50157"/>
    </source>
</evidence>
<keyword evidence="1" id="KW-0479">Metal-binding</keyword>
<evidence type="ECO:0000313" key="4">
    <source>
        <dbReference type="EMBL" id="CAG8516392.1"/>
    </source>
</evidence>
<feature type="compositionally biased region" description="Basic and acidic residues" evidence="2">
    <location>
        <begin position="151"/>
        <end position="160"/>
    </location>
</feature>
<keyword evidence="5" id="KW-1185">Reference proteome</keyword>
<dbReference type="AlphaFoldDB" id="A0A9N9A243"/>
<feature type="non-terminal residue" evidence="4">
    <location>
        <position position="1"/>
    </location>
</feature>
<proteinExistence type="predicted"/>
<dbReference type="Proteomes" id="UP000789572">
    <property type="component" value="Unassembled WGS sequence"/>
</dbReference>
<feature type="domain" description="C2H2-type" evidence="3">
    <location>
        <begin position="261"/>
        <end position="286"/>
    </location>
</feature>
<evidence type="ECO:0000256" key="1">
    <source>
        <dbReference type="PROSITE-ProRule" id="PRU00042"/>
    </source>
</evidence>
<dbReference type="PROSITE" id="PS00028">
    <property type="entry name" value="ZINC_FINGER_C2H2_1"/>
    <property type="match status" value="1"/>
</dbReference>
<sequence length="316" mass="34520">QQQQQRVYHRQPQRSFAAPISAITHVPSATVRQIPIVSLQSISNYFASNSNASQAGIQGSIQTNQTAMVSGTARDIIHNNEDIRKSRSERSAMQSVSNLIDHNLTFQEDTGLVTEMSTDVTSTLQAFTTTTTATANETMTEHCGKLRKNKNVSDELRADEETGESMEEDEERPYSEEGAASNCNKVSKISYPTTLTTIATSSPTASSSSRRSLTTISLYDIIQQDLPSHQTATQDATTIIAQHSSSHSNHAHNEHSIFSLYSCDVNGCGGRFNNRSELGNHTRLVHPHLDVILNNSINAALTSGENAMGDGFWKCS</sequence>
<reference evidence="4" key="1">
    <citation type="submission" date="2021-06" db="EMBL/GenBank/DDBJ databases">
        <authorList>
            <person name="Kallberg Y."/>
            <person name="Tangrot J."/>
            <person name="Rosling A."/>
        </authorList>
    </citation>
    <scope>NUCLEOTIDE SEQUENCE</scope>
    <source>
        <strain evidence="4">IA702</strain>
    </source>
</reference>
<name>A0A9N9A243_9GLOM</name>
<accession>A0A9N9A243</accession>
<dbReference type="GO" id="GO:0008270">
    <property type="term" value="F:zinc ion binding"/>
    <property type="evidence" value="ECO:0007669"/>
    <property type="project" value="UniProtKB-KW"/>
</dbReference>
<protein>
    <submittedName>
        <fullName evidence="4">5802_t:CDS:1</fullName>
    </submittedName>
</protein>
<keyword evidence="1" id="KW-0862">Zinc</keyword>
<dbReference type="EMBL" id="CAJVPJ010000363">
    <property type="protein sequence ID" value="CAG8516392.1"/>
    <property type="molecule type" value="Genomic_DNA"/>
</dbReference>
<dbReference type="InterPro" id="IPR013087">
    <property type="entry name" value="Znf_C2H2_type"/>
</dbReference>
<gene>
    <name evidence="4" type="ORF">POCULU_LOCUS3343</name>
</gene>
<evidence type="ECO:0000313" key="5">
    <source>
        <dbReference type="Proteomes" id="UP000789572"/>
    </source>
</evidence>
<feature type="compositionally biased region" description="Acidic residues" evidence="2">
    <location>
        <begin position="161"/>
        <end position="171"/>
    </location>
</feature>
<dbReference type="PROSITE" id="PS50157">
    <property type="entry name" value="ZINC_FINGER_C2H2_2"/>
    <property type="match status" value="1"/>
</dbReference>
<feature type="region of interest" description="Disordered" evidence="2">
    <location>
        <begin position="149"/>
        <end position="179"/>
    </location>
</feature>
<organism evidence="4 5">
    <name type="scientific">Paraglomus occultum</name>
    <dbReference type="NCBI Taxonomy" id="144539"/>
    <lineage>
        <taxon>Eukaryota</taxon>
        <taxon>Fungi</taxon>
        <taxon>Fungi incertae sedis</taxon>
        <taxon>Mucoromycota</taxon>
        <taxon>Glomeromycotina</taxon>
        <taxon>Glomeromycetes</taxon>
        <taxon>Paraglomerales</taxon>
        <taxon>Paraglomeraceae</taxon>
        <taxon>Paraglomus</taxon>
    </lineage>
</organism>
<keyword evidence="1" id="KW-0863">Zinc-finger</keyword>
<dbReference type="Gene3D" id="3.30.160.60">
    <property type="entry name" value="Classic Zinc Finger"/>
    <property type="match status" value="1"/>
</dbReference>